<evidence type="ECO:0000256" key="3">
    <source>
        <dbReference type="ARBA" id="ARBA00022989"/>
    </source>
</evidence>
<dbReference type="PROSITE" id="PS50234">
    <property type="entry name" value="VWFA"/>
    <property type="match status" value="1"/>
</dbReference>
<gene>
    <name evidence="7" type="ORF">B5F75_00475</name>
</gene>
<protein>
    <recommendedName>
        <fullName evidence="6">VWFA domain-containing protein</fullName>
    </recommendedName>
</protein>
<keyword evidence="3 5" id="KW-1133">Transmembrane helix</keyword>
<dbReference type="InterPro" id="IPR036465">
    <property type="entry name" value="vWFA_dom_sf"/>
</dbReference>
<feature type="transmembrane region" description="Helical" evidence="5">
    <location>
        <begin position="105"/>
        <end position="128"/>
    </location>
</feature>
<organism evidence="7 8">
    <name type="scientific">Candidatus Avelusimicrobium gallicola</name>
    <dbReference type="NCBI Taxonomy" id="2562704"/>
    <lineage>
        <taxon>Bacteria</taxon>
        <taxon>Pseudomonadati</taxon>
        <taxon>Elusimicrobiota</taxon>
        <taxon>Elusimicrobia</taxon>
        <taxon>Elusimicrobiales</taxon>
        <taxon>Elusimicrobiaceae</taxon>
        <taxon>Candidatus Avelusimicrobium</taxon>
    </lineage>
</organism>
<dbReference type="RefSeq" id="WP_087286314.1">
    <property type="nucleotide sequence ID" value="NZ_NFJD01000001.1"/>
</dbReference>
<accession>A0A1Y4DK35</accession>
<dbReference type="InterPro" id="IPR050768">
    <property type="entry name" value="UPF0353/GerABKA_families"/>
</dbReference>
<feature type="domain" description="VWFA" evidence="6">
    <location>
        <begin position="145"/>
        <end position="329"/>
    </location>
</feature>
<dbReference type="InterPro" id="IPR002035">
    <property type="entry name" value="VWF_A"/>
</dbReference>
<evidence type="ECO:0000256" key="1">
    <source>
        <dbReference type="ARBA" id="ARBA00022475"/>
    </source>
</evidence>
<keyword evidence="1" id="KW-1003">Cell membrane</keyword>
<evidence type="ECO:0000259" key="6">
    <source>
        <dbReference type="PROSITE" id="PS50234"/>
    </source>
</evidence>
<keyword evidence="4 5" id="KW-0472">Membrane</keyword>
<dbReference type="PANTHER" id="PTHR22550">
    <property type="entry name" value="SPORE GERMINATION PROTEIN"/>
    <property type="match status" value="1"/>
</dbReference>
<dbReference type="Proteomes" id="UP000196368">
    <property type="component" value="Unassembled WGS sequence"/>
</dbReference>
<comment type="caution">
    <text evidence="7">The sequence shown here is derived from an EMBL/GenBank/DDBJ whole genome shotgun (WGS) entry which is preliminary data.</text>
</comment>
<proteinExistence type="predicted"/>
<evidence type="ECO:0000256" key="2">
    <source>
        <dbReference type="ARBA" id="ARBA00022692"/>
    </source>
</evidence>
<dbReference type="EMBL" id="NFJD01000001">
    <property type="protein sequence ID" value="OUO57288.1"/>
    <property type="molecule type" value="Genomic_DNA"/>
</dbReference>
<dbReference type="OrthoDB" id="6206554at2"/>
<dbReference type="Gene3D" id="3.40.50.410">
    <property type="entry name" value="von Willebrand factor, type A domain"/>
    <property type="match status" value="1"/>
</dbReference>
<evidence type="ECO:0000313" key="8">
    <source>
        <dbReference type="Proteomes" id="UP000196368"/>
    </source>
</evidence>
<dbReference type="PANTHER" id="PTHR22550:SF5">
    <property type="entry name" value="LEUCINE ZIPPER PROTEIN 4"/>
    <property type="match status" value="1"/>
</dbReference>
<evidence type="ECO:0000313" key="7">
    <source>
        <dbReference type="EMBL" id="OUO57288.1"/>
    </source>
</evidence>
<name>A0A1Y4DK35_9BACT</name>
<evidence type="ECO:0000256" key="4">
    <source>
        <dbReference type="ARBA" id="ARBA00023136"/>
    </source>
</evidence>
<feature type="transmembrane region" description="Helical" evidence="5">
    <location>
        <begin position="27"/>
        <end position="50"/>
    </location>
</feature>
<dbReference type="SMART" id="SM00327">
    <property type="entry name" value="VWA"/>
    <property type="match status" value="1"/>
</dbReference>
<keyword evidence="2 5" id="KW-0812">Transmembrane</keyword>
<dbReference type="AlphaFoldDB" id="A0A1Y4DK35"/>
<feature type="transmembrane region" description="Helical" evidence="5">
    <location>
        <begin position="62"/>
        <end position="85"/>
    </location>
</feature>
<reference evidence="8" key="1">
    <citation type="submission" date="2017-04" db="EMBL/GenBank/DDBJ databases">
        <title>Function of individual gut microbiota members based on whole genome sequencing of pure cultures obtained from chicken caecum.</title>
        <authorList>
            <person name="Medvecky M."/>
            <person name="Cejkova D."/>
            <person name="Polansky O."/>
            <person name="Karasova D."/>
            <person name="Kubasova T."/>
            <person name="Cizek A."/>
            <person name="Rychlik I."/>
        </authorList>
    </citation>
    <scope>NUCLEOTIDE SEQUENCE [LARGE SCALE GENOMIC DNA]</scope>
    <source>
        <strain evidence="8">An273</strain>
    </source>
</reference>
<evidence type="ECO:0000256" key="5">
    <source>
        <dbReference type="SAM" id="Phobius"/>
    </source>
</evidence>
<sequence length="375" mass="41147">MMIFFLASVLFLLLVLAANLFIKRAPQARAVLLAAAASLALVSLAGLLFVRWSGGHAEFLRPWAFLFLLVPFAVLMAQTVFRGAFTRRIAYPMTHLKVEQASLRVLFTKWLPLGLYTLSLLFMTVALARPVRVDRTVLPPTEGIDIILLMDVSASMQKQDFYPNRFIAAQQTASRFISKRFNDRIGLVVFAKEAMLQAPLTLDHEALQEYLSTLYLGIVDPNYTAIGDALGVAANHLKDSKAKSKVIILLTDGDSNAGTIAPQMAAKAAAAYGIRVYTIGTASAPGESLYSSAEDEINEGLLMEIANTTGGKFYRAKNEAELTQIYDTINELEKTEFAPSSTVNRSDAYQPFLLLALACAFAAFVLEKVFFIKVP</sequence>
<dbReference type="SUPFAM" id="SSF53300">
    <property type="entry name" value="vWA-like"/>
    <property type="match status" value="1"/>
</dbReference>
<dbReference type="PRINTS" id="PR00453">
    <property type="entry name" value="VWFADOMAIN"/>
</dbReference>
<dbReference type="Pfam" id="PF00092">
    <property type="entry name" value="VWA"/>
    <property type="match status" value="1"/>
</dbReference>
<keyword evidence="8" id="KW-1185">Reference proteome</keyword>